<gene>
    <name evidence="7" type="ORF">SAMN03080610_00838</name>
</gene>
<dbReference type="PROSITE" id="PS00041">
    <property type="entry name" value="HTH_ARAC_FAMILY_1"/>
    <property type="match status" value="1"/>
</dbReference>
<dbReference type="InterPro" id="IPR003313">
    <property type="entry name" value="AraC-bd"/>
</dbReference>
<dbReference type="PANTHER" id="PTHR11019:SF159">
    <property type="entry name" value="TRANSCRIPTIONAL REGULATOR-RELATED"/>
    <property type="match status" value="1"/>
</dbReference>
<dbReference type="OrthoDB" id="9804543at2"/>
<keyword evidence="3" id="KW-0238">DNA-binding</keyword>
<keyword evidence="4" id="KW-0804">Transcription</keyword>
<dbReference type="STRING" id="1120955.SAMN03080610_00838"/>
<dbReference type="SMART" id="SM00342">
    <property type="entry name" value="HTH_ARAC"/>
    <property type="match status" value="1"/>
</dbReference>
<dbReference type="CDD" id="cd06124">
    <property type="entry name" value="cupin_NimR-like_N"/>
    <property type="match status" value="1"/>
</dbReference>
<sequence>MTQKSTDPADYQVSPQAIVGMPKDYPAGLHIASHSHARAQLIYASAGTMEVATADGLWLVPPQRAVWMPAGIVHEMRARGAVSLRTLFIARDACPPRFPQEPQTVRVSPLLRELILRVVAMPLAETPSEPDRRVLDLVLYEIAWVDDGLPHLPMPRDRRLAAICRALVDRPGDTRSLQEWAAEVGASSRTLARLFKREFGSSFLIWRRQVRALSAIPRLAAGEAVGVVAADLGYETPGAFAAMFRDIMGEKPSRYFDDGTSPAIGSHPALSDPALSDPA</sequence>
<evidence type="ECO:0000313" key="7">
    <source>
        <dbReference type="EMBL" id="SCZ25745.1"/>
    </source>
</evidence>
<evidence type="ECO:0000259" key="6">
    <source>
        <dbReference type="PROSITE" id="PS01124"/>
    </source>
</evidence>
<name>A0A1G5MKL6_AFIMA</name>
<organism evidence="7 8">
    <name type="scientific">Afifella marina DSM 2698</name>
    <dbReference type="NCBI Taxonomy" id="1120955"/>
    <lineage>
        <taxon>Bacteria</taxon>
        <taxon>Pseudomonadati</taxon>
        <taxon>Pseudomonadota</taxon>
        <taxon>Alphaproteobacteria</taxon>
        <taxon>Hyphomicrobiales</taxon>
        <taxon>Afifellaceae</taxon>
        <taxon>Afifella</taxon>
    </lineage>
</organism>
<protein>
    <submittedName>
        <fullName evidence="7">Transcriptional regulator, AraC family</fullName>
    </submittedName>
</protein>
<dbReference type="Pfam" id="PF12833">
    <property type="entry name" value="HTH_18"/>
    <property type="match status" value="1"/>
</dbReference>
<dbReference type="AlphaFoldDB" id="A0A1G5MKL6"/>
<dbReference type="FunFam" id="1.10.10.60:FF:000132">
    <property type="entry name" value="AraC family transcriptional regulator"/>
    <property type="match status" value="1"/>
</dbReference>
<accession>A0A1G5MKL6</accession>
<evidence type="ECO:0000256" key="1">
    <source>
        <dbReference type="ARBA" id="ARBA00022491"/>
    </source>
</evidence>
<evidence type="ECO:0000256" key="2">
    <source>
        <dbReference type="ARBA" id="ARBA00023015"/>
    </source>
</evidence>
<reference evidence="7 8" key="1">
    <citation type="submission" date="2016-10" db="EMBL/GenBank/DDBJ databases">
        <authorList>
            <person name="de Groot N.N."/>
        </authorList>
    </citation>
    <scope>NUCLEOTIDE SEQUENCE [LARGE SCALE GENOMIC DNA]</scope>
    <source>
        <strain evidence="7 8">DSM 2698</strain>
    </source>
</reference>
<dbReference type="Gene3D" id="2.60.120.10">
    <property type="entry name" value="Jelly Rolls"/>
    <property type="match status" value="1"/>
</dbReference>
<proteinExistence type="predicted"/>
<evidence type="ECO:0000256" key="3">
    <source>
        <dbReference type="ARBA" id="ARBA00023125"/>
    </source>
</evidence>
<dbReference type="SUPFAM" id="SSF51182">
    <property type="entry name" value="RmlC-like cupins"/>
    <property type="match status" value="1"/>
</dbReference>
<dbReference type="GO" id="GO:0003700">
    <property type="term" value="F:DNA-binding transcription factor activity"/>
    <property type="evidence" value="ECO:0007669"/>
    <property type="project" value="InterPro"/>
</dbReference>
<keyword evidence="1" id="KW-0678">Repressor</keyword>
<dbReference type="Pfam" id="PF02311">
    <property type="entry name" value="AraC_binding"/>
    <property type="match status" value="1"/>
</dbReference>
<dbReference type="PROSITE" id="PS01124">
    <property type="entry name" value="HTH_ARAC_FAMILY_2"/>
    <property type="match status" value="1"/>
</dbReference>
<dbReference type="InterPro" id="IPR014710">
    <property type="entry name" value="RmlC-like_jellyroll"/>
</dbReference>
<feature type="domain" description="HTH araC/xylS-type" evidence="6">
    <location>
        <begin position="158"/>
        <end position="258"/>
    </location>
</feature>
<dbReference type="EMBL" id="FMVW01000001">
    <property type="protein sequence ID" value="SCZ25745.1"/>
    <property type="molecule type" value="Genomic_DNA"/>
</dbReference>
<keyword evidence="2" id="KW-0805">Transcription regulation</keyword>
<dbReference type="RefSeq" id="WP_092809773.1">
    <property type="nucleotide sequence ID" value="NZ_FMVW01000001.1"/>
</dbReference>
<keyword evidence="8" id="KW-1185">Reference proteome</keyword>
<dbReference type="InterPro" id="IPR018060">
    <property type="entry name" value="HTH_AraC"/>
</dbReference>
<dbReference type="GO" id="GO:0043565">
    <property type="term" value="F:sequence-specific DNA binding"/>
    <property type="evidence" value="ECO:0007669"/>
    <property type="project" value="InterPro"/>
</dbReference>
<dbReference type="InterPro" id="IPR011051">
    <property type="entry name" value="RmlC_Cupin_sf"/>
</dbReference>
<dbReference type="Gene3D" id="1.10.10.60">
    <property type="entry name" value="Homeodomain-like"/>
    <property type="match status" value="1"/>
</dbReference>
<evidence type="ECO:0000256" key="4">
    <source>
        <dbReference type="ARBA" id="ARBA00023163"/>
    </source>
</evidence>
<evidence type="ECO:0000313" key="8">
    <source>
        <dbReference type="Proteomes" id="UP000199347"/>
    </source>
</evidence>
<feature type="region of interest" description="Disordered" evidence="5">
    <location>
        <begin position="257"/>
        <end position="279"/>
    </location>
</feature>
<evidence type="ECO:0000256" key="5">
    <source>
        <dbReference type="SAM" id="MobiDB-lite"/>
    </source>
</evidence>
<dbReference type="Proteomes" id="UP000199347">
    <property type="component" value="Unassembled WGS sequence"/>
</dbReference>
<dbReference type="InterPro" id="IPR018062">
    <property type="entry name" value="HTH_AraC-typ_CS"/>
</dbReference>
<dbReference type="PANTHER" id="PTHR11019">
    <property type="entry name" value="HTH-TYPE TRANSCRIPTIONAL REGULATOR NIMR"/>
    <property type="match status" value="1"/>
</dbReference>